<name>A0A098S2P1_9BACT</name>
<dbReference type="OrthoDB" id="9773856at2"/>
<proteinExistence type="inferred from homology"/>
<reference evidence="10 11" key="1">
    <citation type="journal article" date="2014" name="Int. J. Syst. Evol. Microbiol.">
        <title>Phaeodactylibacter xiamenensis gen. nov., sp. nov., a member of the family Saprospiraceae isolated from the marine alga Phaeodactylum tricornutum.</title>
        <authorList>
            <person name="Chen Z.Jr."/>
            <person name="Lei X."/>
            <person name="Lai Q."/>
            <person name="Li Y."/>
            <person name="Zhang B."/>
            <person name="Zhang J."/>
            <person name="Zhang H."/>
            <person name="Yang L."/>
            <person name="Zheng W."/>
            <person name="Tian Y."/>
            <person name="Yu Z."/>
            <person name="Xu H.Jr."/>
            <person name="Zheng T."/>
        </authorList>
    </citation>
    <scope>NUCLEOTIDE SEQUENCE [LARGE SCALE GENOMIC DNA]</scope>
    <source>
        <strain evidence="10 11">KD52</strain>
    </source>
</reference>
<dbReference type="InterPro" id="IPR026843">
    <property type="entry name" value="SbcD_C"/>
</dbReference>
<keyword evidence="4 7" id="KW-0540">Nuclease</keyword>
<keyword evidence="11" id="KW-1185">Reference proteome</keyword>
<evidence type="ECO:0000259" key="8">
    <source>
        <dbReference type="Pfam" id="PF00149"/>
    </source>
</evidence>
<sequence>MKIIHTSDWHLGQKLLYNDREEEHRLALDWLLQAIEQEQADGLIVAGDIFDIGNPPNYARSLYYQFLRKLLNTNCRHVVITGGNHDSPAMLNAPRELLQALNVHVVGAAGEYAAEEIVVWKDEAGRVEAIIAAVPFLRDRDLRYSVAGETGYDRVEQIRAGIKKHYDDRAAYISEHFDTSGVPVIATGHLYATGAGASGRQDNIYIGNTENIEARQFPELFDYVALGHIHRAQVVGGLDHVRYSGSLIPLSFSETKDEKTIYVLEWSGKMLDTIRSLPVPVFRRLKGISGNLEEVLESLSRFVQKDREGLEPWIEVSVELDRMVPELSTLLQDALEANGGGASILKIQARYPQRQELAQQNAPDLDSLEAEEVFKMKCEQYGSPPDQMDELLATFRELQSWMTEQKV</sequence>
<keyword evidence="7" id="KW-0255">Endonuclease</keyword>
<dbReference type="GO" id="GO:0006260">
    <property type="term" value="P:DNA replication"/>
    <property type="evidence" value="ECO:0007669"/>
    <property type="project" value="UniProtKB-KW"/>
</dbReference>
<dbReference type="GO" id="GO:0004519">
    <property type="term" value="F:endonuclease activity"/>
    <property type="evidence" value="ECO:0007669"/>
    <property type="project" value="UniProtKB-KW"/>
</dbReference>
<dbReference type="InterPro" id="IPR041796">
    <property type="entry name" value="Mre11_N"/>
</dbReference>
<keyword evidence="7" id="KW-0235">DNA replication</keyword>
<dbReference type="GO" id="GO:0006310">
    <property type="term" value="P:DNA recombination"/>
    <property type="evidence" value="ECO:0007669"/>
    <property type="project" value="UniProtKB-KW"/>
</dbReference>
<dbReference type="Pfam" id="PF00149">
    <property type="entry name" value="Metallophos"/>
    <property type="match status" value="1"/>
</dbReference>
<comment type="subunit">
    <text evidence="2 7">Heterodimer of SbcC and SbcD.</text>
</comment>
<comment type="caution">
    <text evidence="10">The sequence shown here is derived from an EMBL/GenBank/DDBJ whole genome shotgun (WGS) entry which is preliminary data.</text>
</comment>
<evidence type="ECO:0000256" key="6">
    <source>
        <dbReference type="ARBA" id="ARBA00022839"/>
    </source>
</evidence>
<dbReference type="InterPro" id="IPR004843">
    <property type="entry name" value="Calcineurin-like_PHP"/>
</dbReference>
<evidence type="ECO:0000256" key="7">
    <source>
        <dbReference type="RuleBase" id="RU363069"/>
    </source>
</evidence>
<dbReference type="EMBL" id="JPOS01000079">
    <property type="protein sequence ID" value="KGE86385.1"/>
    <property type="molecule type" value="Genomic_DNA"/>
</dbReference>
<gene>
    <name evidence="7" type="primary">sbcD</name>
    <name evidence="10" type="ORF">IX84_21560</name>
</gene>
<dbReference type="Gene3D" id="3.60.21.10">
    <property type="match status" value="1"/>
</dbReference>
<dbReference type="CDD" id="cd00840">
    <property type="entry name" value="MPP_Mre11_N"/>
    <property type="match status" value="1"/>
</dbReference>
<evidence type="ECO:0000256" key="4">
    <source>
        <dbReference type="ARBA" id="ARBA00022722"/>
    </source>
</evidence>
<dbReference type="SUPFAM" id="SSF56300">
    <property type="entry name" value="Metallo-dependent phosphatases"/>
    <property type="match status" value="1"/>
</dbReference>
<evidence type="ECO:0000256" key="3">
    <source>
        <dbReference type="ARBA" id="ARBA00013365"/>
    </source>
</evidence>
<feature type="domain" description="Nuclease SbcCD subunit D C-terminal" evidence="9">
    <location>
        <begin position="281"/>
        <end position="380"/>
    </location>
</feature>
<evidence type="ECO:0000313" key="10">
    <source>
        <dbReference type="EMBL" id="KGE86385.1"/>
    </source>
</evidence>
<feature type="domain" description="Calcineurin-like phosphoesterase" evidence="8">
    <location>
        <begin position="1"/>
        <end position="231"/>
    </location>
</feature>
<dbReference type="GO" id="GO:0008408">
    <property type="term" value="F:3'-5' exonuclease activity"/>
    <property type="evidence" value="ECO:0007669"/>
    <property type="project" value="InterPro"/>
</dbReference>
<dbReference type="InterPro" id="IPR050535">
    <property type="entry name" value="DNA_Repair-Maintenance_Comp"/>
</dbReference>
<evidence type="ECO:0000256" key="5">
    <source>
        <dbReference type="ARBA" id="ARBA00022801"/>
    </source>
</evidence>
<dbReference type="RefSeq" id="WP_044225163.1">
    <property type="nucleotide sequence ID" value="NZ_JBKAGJ010000010.1"/>
</dbReference>
<evidence type="ECO:0000259" key="9">
    <source>
        <dbReference type="Pfam" id="PF12320"/>
    </source>
</evidence>
<dbReference type="PANTHER" id="PTHR30337">
    <property type="entry name" value="COMPONENT OF ATP-DEPENDENT DSDNA EXONUCLEASE"/>
    <property type="match status" value="1"/>
</dbReference>
<organism evidence="10 11">
    <name type="scientific">Phaeodactylibacter xiamenensis</name>
    <dbReference type="NCBI Taxonomy" id="1524460"/>
    <lineage>
        <taxon>Bacteria</taxon>
        <taxon>Pseudomonadati</taxon>
        <taxon>Bacteroidota</taxon>
        <taxon>Saprospiria</taxon>
        <taxon>Saprospirales</taxon>
        <taxon>Haliscomenobacteraceae</taxon>
        <taxon>Phaeodactylibacter</taxon>
    </lineage>
</organism>
<dbReference type="InterPro" id="IPR029052">
    <property type="entry name" value="Metallo-depent_PP-like"/>
</dbReference>
<keyword evidence="7" id="KW-0233">DNA recombination</keyword>
<dbReference type="Proteomes" id="UP000029736">
    <property type="component" value="Unassembled WGS sequence"/>
</dbReference>
<comment type="similarity">
    <text evidence="1 7">Belongs to the SbcD family.</text>
</comment>
<dbReference type="InterPro" id="IPR004593">
    <property type="entry name" value="SbcD"/>
</dbReference>
<dbReference type="NCBIfam" id="TIGR00619">
    <property type="entry name" value="sbcd"/>
    <property type="match status" value="1"/>
</dbReference>
<dbReference type="STRING" id="1524460.IX84_21560"/>
<keyword evidence="5 7" id="KW-0378">Hydrolase</keyword>
<dbReference type="AlphaFoldDB" id="A0A098S2P1"/>
<dbReference type="Pfam" id="PF12320">
    <property type="entry name" value="SbcD_C"/>
    <property type="match status" value="1"/>
</dbReference>
<comment type="function">
    <text evidence="7">SbcCD cleaves DNA hairpin structures. These structures can inhibit DNA replication and are intermediates in certain DNA recombination reactions. The complex acts as a 3'-&gt;5' double strand exonuclease that can open hairpins. It also has a 5' single-strand endonuclease activity.</text>
</comment>
<accession>A0A098S2P1</accession>
<protein>
    <recommendedName>
        <fullName evidence="3 7">Nuclease SbcCD subunit D</fullName>
    </recommendedName>
</protein>
<evidence type="ECO:0000313" key="11">
    <source>
        <dbReference type="Proteomes" id="UP000029736"/>
    </source>
</evidence>
<keyword evidence="6 7" id="KW-0269">Exonuclease</keyword>
<dbReference type="PANTHER" id="PTHR30337:SF0">
    <property type="entry name" value="NUCLEASE SBCCD SUBUNIT D"/>
    <property type="match status" value="1"/>
</dbReference>
<evidence type="ECO:0000256" key="2">
    <source>
        <dbReference type="ARBA" id="ARBA00011322"/>
    </source>
</evidence>
<evidence type="ECO:0000256" key="1">
    <source>
        <dbReference type="ARBA" id="ARBA00010555"/>
    </source>
</evidence>